<evidence type="ECO:0000313" key="2">
    <source>
        <dbReference type="Proteomes" id="UP000501802"/>
    </source>
</evidence>
<reference evidence="1 2" key="1">
    <citation type="submission" date="2020-03" db="EMBL/GenBank/DDBJ databases">
        <authorList>
            <person name="Kim M.K."/>
        </authorList>
    </citation>
    <scope>NUCLEOTIDE SEQUENCE [LARGE SCALE GENOMIC DNA]</scope>
    <source>
        <strain evidence="1 2">BT328</strain>
    </source>
</reference>
<name>A0A6G9APX6_9BACT</name>
<dbReference type="EMBL" id="CP050063">
    <property type="protein sequence ID" value="QIP14460.1"/>
    <property type="molecule type" value="Genomic_DNA"/>
</dbReference>
<gene>
    <name evidence="1" type="ORF">G8759_18480</name>
</gene>
<protein>
    <submittedName>
        <fullName evidence="1">Uncharacterized protein</fullName>
    </submittedName>
</protein>
<dbReference type="Proteomes" id="UP000501802">
    <property type="component" value="Chromosome"/>
</dbReference>
<dbReference type="RefSeq" id="WP_167210566.1">
    <property type="nucleotide sequence ID" value="NZ_CP050063.1"/>
</dbReference>
<organism evidence="1 2">
    <name type="scientific">Spirosoma aureum</name>
    <dbReference type="NCBI Taxonomy" id="2692134"/>
    <lineage>
        <taxon>Bacteria</taxon>
        <taxon>Pseudomonadati</taxon>
        <taxon>Bacteroidota</taxon>
        <taxon>Cytophagia</taxon>
        <taxon>Cytophagales</taxon>
        <taxon>Cytophagaceae</taxon>
        <taxon>Spirosoma</taxon>
    </lineage>
</organism>
<accession>A0A6G9APX6</accession>
<evidence type="ECO:0000313" key="1">
    <source>
        <dbReference type="EMBL" id="QIP14460.1"/>
    </source>
</evidence>
<keyword evidence="2" id="KW-1185">Reference proteome</keyword>
<dbReference type="KEGG" id="spib:G8759_18480"/>
<proteinExistence type="predicted"/>
<sequence>MWWKKTKTYSKQILKDANLDPVPYAKDRLRSEFAKTLLDPLPVEQIDIGDSVEFKVEAILLSVSQWQDIKERLSTLAGSTQSTNQDAIVQLINDIENK</sequence>
<dbReference type="AlphaFoldDB" id="A0A6G9APX6"/>